<accession>A0AAN7ZL81</accession>
<feature type="transmembrane region" description="Helical" evidence="1">
    <location>
        <begin position="100"/>
        <end position="117"/>
    </location>
</feature>
<sequence>MRAFGDLLNEWIELVFWALIAFAIRRPGESSPVGIRADLQVATYHYSVGVLSYAVASITVTTLKTFGVQYGMSVCKRVILGVIGALTCIITMGMMGDLNVVTIMMGLVVGVFIECDMKDE</sequence>
<gene>
    <name evidence="2" type="ORF">LTR97_011271</name>
</gene>
<proteinExistence type="predicted"/>
<evidence type="ECO:0000313" key="2">
    <source>
        <dbReference type="EMBL" id="KAK5692097.1"/>
    </source>
</evidence>
<dbReference type="EMBL" id="JAVRQU010000020">
    <property type="protein sequence ID" value="KAK5692097.1"/>
    <property type="molecule type" value="Genomic_DNA"/>
</dbReference>
<organism evidence="2 3">
    <name type="scientific">Elasticomyces elasticus</name>
    <dbReference type="NCBI Taxonomy" id="574655"/>
    <lineage>
        <taxon>Eukaryota</taxon>
        <taxon>Fungi</taxon>
        <taxon>Dikarya</taxon>
        <taxon>Ascomycota</taxon>
        <taxon>Pezizomycotina</taxon>
        <taxon>Dothideomycetes</taxon>
        <taxon>Dothideomycetidae</taxon>
        <taxon>Mycosphaerellales</taxon>
        <taxon>Teratosphaeriaceae</taxon>
        <taxon>Elasticomyces</taxon>
    </lineage>
</organism>
<protein>
    <submittedName>
        <fullName evidence="2">Uncharacterized protein</fullName>
    </submittedName>
</protein>
<dbReference type="Proteomes" id="UP001310594">
    <property type="component" value="Unassembled WGS sequence"/>
</dbReference>
<comment type="caution">
    <text evidence="2">The sequence shown here is derived from an EMBL/GenBank/DDBJ whole genome shotgun (WGS) entry which is preliminary data.</text>
</comment>
<dbReference type="AlphaFoldDB" id="A0AAN7ZL81"/>
<name>A0AAN7ZL81_9PEZI</name>
<evidence type="ECO:0000256" key="1">
    <source>
        <dbReference type="SAM" id="Phobius"/>
    </source>
</evidence>
<evidence type="ECO:0000313" key="3">
    <source>
        <dbReference type="Proteomes" id="UP001310594"/>
    </source>
</evidence>
<keyword evidence="1" id="KW-0472">Membrane</keyword>
<feature type="transmembrane region" description="Helical" evidence="1">
    <location>
        <begin position="7"/>
        <end position="24"/>
    </location>
</feature>
<keyword evidence="1" id="KW-1133">Transmembrane helix</keyword>
<feature type="transmembrane region" description="Helical" evidence="1">
    <location>
        <begin position="44"/>
        <end position="66"/>
    </location>
</feature>
<reference evidence="2" key="1">
    <citation type="submission" date="2023-08" db="EMBL/GenBank/DDBJ databases">
        <title>Black Yeasts Isolated from many extreme environments.</title>
        <authorList>
            <person name="Coleine C."/>
            <person name="Stajich J.E."/>
            <person name="Selbmann L."/>
        </authorList>
    </citation>
    <scope>NUCLEOTIDE SEQUENCE</scope>
    <source>
        <strain evidence="2">CCFEE 5810</strain>
    </source>
</reference>
<keyword evidence="1" id="KW-0812">Transmembrane</keyword>